<feature type="transmembrane region" description="Helical" evidence="6">
    <location>
        <begin position="57"/>
        <end position="78"/>
    </location>
</feature>
<dbReference type="AlphaFoldDB" id="A0A6P7FUE8"/>
<evidence type="ECO:0000256" key="4">
    <source>
        <dbReference type="ARBA" id="ARBA00022989"/>
    </source>
</evidence>
<keyword evidence="4 6" id="KW-1133">Transmembrane helix</keyword>
<comment type="similarity">
    <text evidence="2">Belongs to the TMEM129 family.</text>
</comment>
<dbReference type="PANTHER" id="PTHR31322:SF2">
    <property type="entry name" value="E3 UBIQUITIN-PROTEIN LIGASE TM129"/>
    <property type="match status" value="1"/>
</dbReference>
<dbReference type="RefSeq" id="XP_028136365.1">
    <property type="nucleotide sequence ID" value="XM_028280564.1"/>
</dbReference>
<dbReference type="OrthoDB" id="10055027at2759"/>
<sequence>MSSDFVFTVIYFLISICLIYPPTEFITAGVTIPNIFSFLLGNEHQNFIGYHINKSCLYLIFYSVLPIGYLILSFFLGFNNVITDLSLSIPLLPSCFFTFAVILPIISVMEAWKWTTDRCERHPIVLNLTKFCNNNVNWKSVATNIDMEFRSIEKICLQTSAVVTVIVTENWIIKVSPLTMNIVHQSDASLVVKEADTFDLSPDNTTVQYLNIEVKSERQGVDPFIIRINASDFRDLKDKVARSIRILPNVKFHQTVVEKFVDVFNETIKLNPRYETSEISEQCNGCMQAQPNVKLQKLCEESPEAENKCTNCYCRPMWCSDCMAKWFASRQEADRVNTWLSSKCTCPMCRATFCMLDVCPLSGVQEGE</sequence>
<evidence type="ECO:0000256" key="3">
    <source>
        <dbReference type="ARBA" id="ARBA00022692"/>
    </source>
</evidence>
<dbReference type="PANTHER" id="PTHR31322">
    <property type="entry name" value="E3 UBIQUITIN-PROTEIN LIGASE TM129"/>
    <property type="match status" value="1"/>
</dbReference>
<protein>
    <submittedName>
        <fullName evidence="7">E3 ubiquitin-protein ligase TM129</fullName>
    </submittedName>
</protein>
<dbReference type="Pfam" id="PF10272">
    <property type="entry name" value="Tmpp129"/>
    <property type="match status" value="1"/>
</dbReference>
<evidence type="ECO:0000313" key="7">
    <source>
        <dbReference type="RefSeq" id="XP_028136365.1"/>
    </source>
</evidence>
<reference evidence="7" key="1">
    <citation type="submission" date="2025-08" db="UniProtKB">
        <authorList>
            <consortium name="RefSeq"/>
        </authorList>
    </citation>
    <scope>IDENTIFICATION</scope>
</reference>
<dbReference type="FunCoup" id="A0A6P7FUE8">
    <property type="interactions" value="1677"/>
</dbReference>
<dbReference type="GO" id="GO:0016567">
    <property type="term" value="P:protein ubiquitination"/>
    <property type="evidence" value="ECO:0007669"/>
    <property type="project" value="InterPro"/>
</dbReference>
<keyword evidence="3 6" id="KW-0812">Transmembrane</keyword>
<dbReference type="GO" id="GO:0005783">
    <property type="term" value="C:endoplasmic reticulum"/>
    <property type="evidence" value="ECO:0007669"/>
    <property type="project" value="TreeGrafter"/>
</dbReference>
<dbReference type="GO" id="GO:0061630">
    <property type="term" value="F:ubiquitin protein ligase activity"/>
    <property type="evidence" value="ECO:0007669"/>
    <property type="project" value="InterPro"/>
</dbReference>
<evidence type="ECO:0000256" key="1">
    <source>
        <dbReference type="ARBA" id="ARBA00004141"/>
    </source>
</evidence>
<accession>A0A6P7FUE8</accession>
<feature type="transmembrane region" description="Helical" evidence="6">
    <location>
        <begin position="90"/>
        <end position="112"/>
    </location>
</feature>
<keyword evidence="5 6" id="KW-0472">Membrane</keyword>
<evidence type="ECO:0000256" key="2">
    <source>
        <dbReference type="ARBA" id="ARBA00007332"/>
    </source>
</evidence>
<comment type="subcellular location">
    <subcellularLocation>
        <location evidence="1">Membrane</location>
        <topology evidence="1">Multi-pass membrane protein</topology>
    </subcellularLocation>
</comment>
<dbReference type="InParanoid" id="A0A6P7FUE8"/>
<organism evidence="7">
    <name type="scientific">Diabrotica virgifera virgifera</name>
    <name type="common">western corn rootworm</name>
    <dbReference type="NCBI Taxonomy" id="50390"/>
    <lineage>
        <taxon>Eukaryota</taxon>
        <taxon>Metazoa</taxon>
        <taxon>Ecdysozoa</taxon>
        <taxon>Arthropoda</taxon>
        <taxon>Hexapoda</taxon>
        <taxon>Insecta</taxon>
        <taxon>Pterygota</taxon>
        <taxon>Neoptera</taxon>
        <taxon>Endopterygota</taxon>
        <taxon>Coleoptera</taxon>
        <taxon>Polyphaga</taxon>
        <taxon>Cucujiformia</taxon>
        <taxon>Chrysomeloidea</taxon>
        <taxon>Chrysomelidae</taxon>
        <taxon>Galerucinae</taxon>
        <taxon>Diabroticina</taxon>
        <taxon>Diabroticites</taxon>
        <taxon>Diabrotica</taxon>
    </lineage>
</organism>
<evidence type="ECO:0000256" key="5">
    <source>
        <dbReference type="ARBA" id="ARBA00023136"/>
    </source>
</evidence>
<dbReference type="InterPro" id="IPR018801">
    <property type="entry name" value="TM129"/>
</dbReference>
<dbReference type="GO" id="GO:0016020">
    <property type="term" value="C:membrane"/>
    <property type="evidence" value="ECO:0007669"/>
    <property type="project" value="UniProtKB-SubCell"/>
</dbReference>
<feature type="transmembrane region" description="Helical" evidence="6">
    <location>
        <begin position="6"/>
        <end position="36"/>
    </location>
</feature>
<evidence type="ECO:0000256" key="6">
    <source>
        <dbReference type="SAM" id="Phobius"/>
    </source>
</evidence>
<proteinExistence type="inferred from homology"/>
<name>A0A6P7FUE8_DIAVI</name>
<gene>
    <name evidence="7" type="primary">LOC114331096</name>
</gene>